<dbReference type="GO" id="GO:0005737">
    <property type="term" value="C:cytoplasm"/>
    <property type="evidence" value="ECO:0007669"/>
    <property type="project" value="UniProtKB-SubCell"/>
</dbReference>
<comment type="caution">
    <text evidence="13">The sequence shown here is derived from an EMBL/GenBank/DDBJ whole genome shotgun (WGS) entry which is preliminary data.</text>
</comment>
<dbReference type="GO" id="GO:0000049">
    <property type="term" value="F:tRNA binding"/>
    <property type="evidence" value="ECO:0007669"/>
    <property type="project" value="TreeGrafter"/>
</dbReference>
<dbReference type="GO" id="GO:0005524">
    <property type="term" value="F:ATP binding"/>
    <property type="evidence" value="ECO:0007669"/>
    <property type="project" value="UniProtKB-KW"/>
</dbReference>
<evidence type="ECO:0000256" key="11">
    <source>
        <dbReference type="ARBA" id="ARBA00048366"/>
    </source>
</evidence>
<dbReference type="InterPro" id="IPR006070">
    <property type="entry name" value="Sua5-like_dom"/>
</dbReference>
<gene>
    <name evidence="13" type="ORF">EDC27_2112</name>
</gene>
<evidence type="ECO:0000256" key="5">
    <source>
        <dbReference type="ARBA" id="ARBA00022679"/>
    </source>
</evidence>
<dbReference type="Proteomes" id="UP000276223">
    <property type="component" value="Unassembled WGS sequence"/>
</dbReference>
<evidence type="ECO:0000256" key="1">
    <source>
        <dbReference type="ARBA" id="ARBA00004496"/>
    </source>
</evidence>
<evidence type="ECO:0000313" key="14">
    <source>
        <dbReference type="Proteomes" id="UP000276223"/>
    </source>
</evidence>
<evidence type="ECO:0000256" key="2">
    <source>
        <dbReference type="ARBA" id="ARBA00007663"/>
    </source>
</evidence>
<evidence type="ECO:0000256" key="7">
    <source>
        <dbReference type="ARBA" id="ARBA00022695"/>
    </source>
</evidence>
<dbReference type="SUPFAM" id="SSF55821">
    <property type="entry name" value="YrdC/RibB"/>
    <property type="match status" value="1"/>
</dbReference>
<organism evidence="13 14">
    <name type="scientific">Desulfosoma caldarium</name>
    <dbReference type="NCBI Taxonomy" id="610254"/>
    <lineage>
        <taxon>Bacteria</taxon>
        <taxon>Pseudomonadati</taxon>
        <taxon>Thermodesulfobacteriota</taxon>
        <taxon>Syntrophobacteria</taxon>
        <taxon>Syntrophobacterales</taxon>
        <taxon>Syntrophobacteraceae</taxon>
        <taxon>Desulfosoma</taxon>
    </lineage>
</organism>
<keyword evidence="8" id="KW-0547">Nucleotide-binding</keyword>
<dbReference type="EC" id="2.7.7.87" evidence="3"/>
<dbReference type="PANTHER" id="PTHR17490">
    <property type="entry name" value="SUA5"/>
    <property type="match status" value="1"/>
</dbReference>
<keyword evidence="14" id="KW-1185">Reference proteome</keyword>
<evidence type="ECO:0000313" key="13">
    <source>
        <dbReference type="EMBL" id="ROQ90857.1"/>
    </source>
</evidence>
<dbReference type="PROSITE" id="PS51163">
    <property type="entry name" value="YRDC"/>
    <property type="match status" value="1"/>
</dbReference>
<accession>A0A3N1UQN6</accession>
<dbReference type="GO" id="GO:0008033">
    <property type="term" value="P:tRNA processing"/>
    <property type="evidence" value="ECO:0007669"/>
    <property type="project" value="UniProtKB-KW"/>
</dbReference>
<feature type="domain" description="YrdC-like" evidence="12">
    <location>
        <begin position="12"/>
        <end position="202"/>
    </location>
</feature>
<evidence type="ECO:0000256" key="6">
    <source>
        <dbReference type="ARBA" id="ARBA00022694"/>
    </source>
</evidence>
<keyword evidence="4" id="KW-0963">Cytoplasm</keyword>
<evidence type="ECO:0000256" key="3">
    <source>
        <dbReference type="ARBA" id="ARBA00012584"/>
    </source>
</evidence>
<keyword evidence="5" id="KW-0808">Transferase</keyword>
<reference evidence="13 14" key="1">
    <citation type="submission" date="2018-11" db="EMBL/GenBank/DDBJ databases">
        <title>Genomic Encyclopedia of Type Strains, Phase IV (KMG-IV): sequencing the most valuable type-strain genomes for metagenomic binning, comparative biology and taxonomic classification.</title>
        <authorList>
            <person name="Goeker M."/>
        </authorList>
    </citation>
    <scope>NUCLEOTIDE SEQUENCE [LARGE SCALE GENOMIC DNA]</scope>
    <source>
        <strain evidence="13 14">DSM 22027</strain>
    </source>
</reference>
<evidence type="ECO:0000259" key="12">
    <source>
        <dbReference type="PROSITE" id="PS51163"/>
    </source>
</evidence>
<evidence type="ECO:0000256" key="10">
    <source>
        <dbReference type="ARBA" id="ARBA00029774"/>
    </source>
</evidence>
<dbReference type="InterPro" id="IPR050156">
    <property type="entry name" value="TC-AMP_synthase_SUA5"/>
</dbReference>
<protein>
    <recommendedName>
        <fullName evidence="10">L-threonylcarbamoyladenylate synthase</fullName>
        <ecNumber evidence="3">2.7.7.87</ecNumber>
    </recommendedName>
    <alternativeName>
        <fullName evidence="10">L-threonylcarbamoyladenylate synthase</fullName>
    </alternativeName>
</protein>
<dbReference type="PANTHER" id="PTHR17490:SF16">
    <property type="entry name" value="THREONYLCARBAMOYL-AMP SYNTHASE"/>
    <property type="match status" value="1"/>
</dbReference>
<comment type="similarity">
    <text evidence="2">Belongs to the SUA5 family.</text>
</comment>
<sequence length="223" mass="23941">MASPRRWISPFARIPKELEEVLRRGGVVIYPTETVYGLGGDPQHAAVIERIQNLKGRPVHKPFPLIVADREAVRHWVQWHRDPLDRIAERFWPGPLTLVLQAASNVPQGLQSAEGTVAVRVSAHPVATLMAKACGGALVATSANLSGEPPVSSPAELSRALLDAVDGLVDGGTLPPSPPSTLVAVTFHEEGFSWKVLRQGAVSAETLALFFQGENVAATMEDL</sequence>
<dbReference type="Gene3D" id="3.90.870.10">
    <property type="entry name" value="DHBP synthase"/>
    <property type="match status" value="1"/>
</dbReference>
<comment type="subcellular location">
    <subcellularLocation>
        <location evidence="1">Cytoplasm</location>
    </subcellularLocation>
</comment>
<dbReference type="NCBIfam" id="TIGR00057">
    <property type="entry name" value="L-threonylcarbamoyladenylate synthase"/>
    <property type="match status" value="1"/>
</dbReference>
<dbReference type="GO" id="GO:0003725">
    <property type="term" value="F:double-stranded RNA binding"/>
    <property type="evidence" value="ECO:0007669"/>
    <property type="project" value="InterPro"/>
</dbReference>
<evidence type="ECO:0000256" key="9">
    <source>
        <dbReference type="ARBA" id="ARBA00022840"/>
    </source>
</evidence>
<comment type="catalytic activity">
    <reaction evidence="11">
        <text>L-threonine + hydrogencarbonate + ATP = L-threonylcarbamoyladenylate + diphosphate + H2O</text>
        <dbReference type="Rhea" id="RHEA:36407"/>
        <dbReference type="ChEBI" id="CHEBI:15377"/>
        <dbReference type="ChEBI" id="CHEBI:17544"/>
        <dbReference type="ChEBI" id="CHEBI:30616"/>
        <dbReference type="ChEBI" id="CHEBI:33019"/>
        <dbReference type="ChEBI" id="CHEBI:57926"/>
        <dbReference type="ChEBI" id="CHEBI:73682"/>
        <dbReference type="EC" id="2.7.7.87"/>
    </reaction>
</comment>
<name>A0A3N1UQN6_9BACT</name>
<dbReference type="EMBL" id="RJVA01000013">
    <property type="protein sequence ID" value="ROQ90857.1"/>
    <property type="molecule type" value="Genomic_DNA"/>
</dbReference>
<dbReference type="GO" id="GO:0006450">
    <property type="term" value="P:regulation of translational fidelity"/>
    <property type="evidence" value="ECO:0007669"/>
    <property type="project" value="TreeGrafter"/>
</dbReference>
<evidence type="ECO:0000256" key="8">
    <source>
        <dbReference type="ARBA" id="ARBA00022741"/>
    </source>
</evidence>
<keyword evidence="6" id="KW-0819">tRNA processing</keyword>
<keyword evidence="9" id="KW-0067">ATP-binding</keyword>
<dbReference type="AlphaFoldDB" id="A0A3N1UQN6"/>
<dbReference type="Pfam" id="PF01300">
    <property type="entry name" value="Sua5_yciO_yrdC"/>
    <property type="match status" value="1"/>
</dbReference>
<keyword evidence="7" id="KW-0548">Nucleotidyltransferase</keyword>
<evidence type="ECO:0000256" key="4">
    <source>
        <dbReference type="ARBA" id="ARBA00022490"/>
    </source>
</evidence>
<proteinExistence type="inferred from homology"/>
<dbReference type="GO" id="GO:0061710">
    <property type="term" value="F:L-threonylcarbamoyladenylate synthase"/>
    <property type="evidence" value="ECO:0007669"/>
    <property type="project" value="UniProtKB-EC"/>
</dbReference>
<dbReference type="InterPro" id="IPR017945">
    <property type="entry name" value="DHBP_synth_RibB-like_a/b_dom"/>
</dbReference>
<dbReference type="OrthoDB" id="9814580at2"/>